<organism evidence="2 3">
    <name type="scientific">Labedaea rhizosphaerae</name>
    <dbReference type="NCBI Taxonomy" id="598644"/>
    <lineage>
        <taxon>Bacteria</taxon>
        <taxon>Bacillati</taxon>
        <taxon>Actinomycetota</taxon>
        <taxon>Actinomycetes</taxon>
        <taxon>Pseudonocardiales</taxon>
        <taxon>Pseudonocardiaceae</taxon>
        <taxon>Labedaea</taxon>
    </lineage>
</organism>
<evidence type="ECO:0000256" key="1">
    <source>
        <dbReference type="SAM" id="Phobius"/>
    </source>
</evidence>
<name>A0A4R6SB61_LABRH</name>
<sequence>MIDFDERDVPADVRDRITDTVHRGMAEPTRRGLRMPLAVAAAVAVLAVAGVVTALTVHNRAEQLPAGPASSTPTAKTEAADELDRCWKAVVAEGKQGAFPARSTWTTVQRQPSTSANVTALRAGGKTFFCMTTKATVTVTDPNAKVAVVPGTRTRVALVDDNGWILAVGIDPNATGVMVSTGQGYEVGAPAVDGMLVIQVEPRRDLEANARFVGDNRVEYDVPKKIPPVPAPAVELVDRPLPAPDRTSADGKRLGNCLANTGWTKAYADQWQPGVSVEDGQWYAELATSKDQFGLCVHTEHAGRQGQFDFSPLAPVPATTKPRYLLLDRSTYAVGHGFHQFAVGTAPTGAQAVTVTTNDGTAHPAVVHDGLWAVVLPATDPDQAPAQVPSTVKSVMVKDAAGVVIYDGPPVVVRG</sequence>
<accession>A0A4R6SB61</accession>
<reference evidence="2 3" key="1">
    <citation type="submission" date="2019-03" db="EMBL/GenBank/DDBJ databases">
        <title>Genomic Encyclopedia of Type Strains, Phase IV (KMG-IV): sequencing the most valuable type-strain genomes for metagenomic binning, comparative biology and taxonomic classification.</title>
        <authorList>
            <person name="Goeker M."/>
        </authorList>
    </citation>
    <scope>NUCLEOTIDE SEQUENCE [LARGE SCALE GENOMIC DNA]</scope>
    <source>
        <strain evidence="2 3">DSM 45361</strain>
    </source>
</reference>
<proteinExistence type="predicted"/>
<gene>
    <name evidence="2" type="ORF">EV186_103242</name>
</gene>
<dbReference type="AlphaFoldDB" id="A0A4R6SB61"/>
<dbReference type="OrthoDB" id="3557251at2"/>
<feature type="transmembrane region" description="Helical" evidence="1">
    <location>
        <begin position="37"/>
        <end position="57"/>
    </location>
</feature>
<evidence type="ECO:0000313" key="3">
    <source>
        <dbReference type="Proteomes" id="UP000295444"/>
    </source>
</evidence>
<keyword evidence="1" id="KW-0812">Transmembrane</keyword>
<dbReference type="Proteomes" id="UP000295444">
    <property type="component" value="Unassembled WGS sequence"/>
</dbReference>
<dbReference type="RefSeq" id="WP_133850504.1">
    <property type="nucleotide sequence ID" value="NZ_SNXZ01000003.1"/>
</dbReference>
<keyword evidence="1" id="KW-1133">Transmembrane helix</keyword>
<keyword evidence="1" id="KW-0472">Membrane</keyword>
<keyword evidence="3" id="KW-1185">Reference proteome</keyword>
<protein>
    <submittedName>
        <fullName evidence="2">Uncharacterized protein</fullName>
    </submittedName>
</protein>
<evidence type="ECO:0000313" key="2">
    <source>
        <dbReference type="EMBL" id="TDP97279.1"/>
    </source>
</evidence>
<dbReference type="EMBL" id="SNXZ01000003">
    <property type="protein sequence ID" value="TDP97279.1"/>
    <property type="molecule type" value="Genomic_DNA"/>
</dbReference>
<comment type="caution">
    <text evidence="2">The sequence shown here is derived from an EMBL/GenBank/DDBJ whole genome shotgun (WGS) entry which is preliminary data.</text>
</comment>